<dbReference type="AlphaFoldDB" id="A0A6B0Y0Q1"/>
<dbReference type="InterPro" id="IPR036291">
    <property type="entry name" value="NAD(P)-bd_dom_sf"/>
</dbReference>
<dbReference type="SUPFAM" id="SSF51735">
    <property type="entry name" value="NAD(P)-binding Rossmann-fold domains"/>
    <property type="match status" value="1"/>
</dbReference>
<dbReference type="PRINTS" id="PR00081">
    <property type="entry name" value="GDHRDH"/>
</dbReference>
<dbReference type="PANTHER" id="PTHR24321">
    <property type="entry name" value="DEHYDROGENASES, SHORT CHAIN"/>
    <property type="match status" value="1"/>
</dbReference>
<comment type="caution">
    <text evidence="3">The sequence shown here is derived from an EMBL/GenBank/DDBJ whole genome shotgun (WGS) entry which is preliminary data.</text>
</comment>
<organism evidence="3">
    <name type="scientific">Boseongicola sp. SB0664_bin_43</name>
    <dbReference type="NCBI Taxonomy" id="2604844"/>
    <lineage>
        <taxon>Bacteria</taxon>
        <taxon>Pseudomonadati</taxon>
        <taxon>Pseudomonadota</taxon>
        <taxon>Alphaproteobacteria</taxon>
        <taxon>Rhodobacterales</taxon>
        <taxon>Paracoccaceae</taxon>
        <taxon>Boseongicola</taxon>
    </lineage>
</organism>
<accession>A0A6B0Y0Q1</accession>
<name>A0A6B0Y0Q1_9RHOB</name>
<dbReference type="CDD" id="cd05233">
    <property type="entry name" value="SDR_c"/>
    <property type="match status" value="1"/>
</dbReference>
<gene>
    <name evidence="3" type="ORF">F4Y60_00480</name>
</gene>
<sequence>MSARYFPVPGRHADRVYVVTGGAEGIGRACAERFAEEGARVMIADINPDGADVAKAMGAAFQLTDMSDPDQVRALAKVTVDRLDRIDIWHNNAFGAVFKPIHEQTLEEFNAITGVGIRGYWMGAKVAVEQMRAQGGKGVIVNTASVQSYVGERGFSAYQATKGAVLAMTRSLAIDHAPDIRAVAIAPGLVLTRAVEGIPDDVMGEVLAGIPAGRGADPREVASLAAFIASDEADYMSGTAVILDGAYLAIG</sequence>
<dbReference type="Gene3D" id="3.40.50.720">
    <property type="entry name" value="NAD(P)-binding Rossmann-like Domain"/>
    <property type="match status" value="1"/>
</dbReference>
<dbReference type="FunFam" id="3.40.50.720:FF:000084">
    <property type="entry name" value="Short-chain dehydrogenase reductase"/>
    <property type="match status" value="1"/>
</dbReference>
<evidence type="ECO:0000313" key="3">
    <source>
        <dbReference type="EMBL" id="MXY32576.1"/>
    </source>
</evidence>
<proteinExistence type="inferred from homology"/>
<evidence type="ECO:0000256" key="2">
    <source>
        <dbReference type="ARBA" id="ARBA00023002"/>
    </source>
</evidence>
<dbReference type="InterPro" id="IPR002347">
    <property type="entry name" value="SDR_fam"/>
</dbReference>
<dbReference type="PRINTS" id="PR00080">
    <property type="entry name" value="SDRFAMILY"/>
</dbReference>
<dbReference type="Pfam" id="PF13561">
    <property type="entry name" value="adh_short_C2"/>
    <property type="match status" value="1"/>
</dbReference>
<dbReference type="GO" id="GO:0016491">
    <property type="term" value="F:oxidoreductase activity"/>
    <property type="evidence" value="ECO:0007669"/>
    <property type="project" value="UniProtKB-KW"/>
</dbReference>
<comment type="similarity">
    <text evidence="1">Belongs to the short-chain dehydrogenases/reductases (SDR) family.</text>
</comment>
<dbReference type="EMBL" id="VXRY01000019">
    <property type="protein sequence ID" value="MXY32576.1"/>
    <property type="molecule type" value="Genomic_DNA"/>
</dbReference>
<keyword evidence="2" id="KW-0560">Oxidoreductase</keyword>
<reference evidence="3" key="1">
    <citation type="submission" date="2019-09" db="EMBL/GenBank/DDBJ databases">
        <title>Characterisation of the sponge microbiome using genome-centric metagenomics.</title>
        <authorList>
            <person name="Engelberts J.P."/>
            <person name="Robbins S.J."/>
            <person name="De Goeij J.M."/>
            <person name="Aranda M."/>
            <person name="Bell S.C."/>
            <person name="Webster N.S."/>
        </authorList>
    </citation>
    <scope>NUCLEOTIDE SEQUENCE</scope>
    <source>
        <strain evidence="3">SB0664_bin_43</strain>
    </source>
</reference>
<dbReference type="PANTHER" id="PTHR24321:SF8">
    <property type="entry name" value="ESTRADIOL 17-BETA-DEHYDROGENASE 8-RELATED"/>
    <property type="match status" value="1"/>
</dbReference>
<evidence type="ECO:0000256" key="1">
    <source>
        <dbReference type="ARBA" id="ARBA00006484"/>
    </source>
</evidence>
<protein>
    <submittedName>
        <fullName evidence="3">SDR family oxidoreductase</fullName>
    </submittedName>
</protein>